<keyword evidence="1" id="KW-0862">Zinc</keyword>
<dbReference type="GO" id="GO:0003676">
    <property type="term" value="F:nucleic acid binding"/>
    <property type="evidence" value="ECO:0007669"/>
    <property type="project" value="InterPro"/>
</dbReference>
<dbReference type="SMART" id="SM00343">
    <property type="entry name" value="ZnF_C2HC"/>
    <property type="match status" value="1"/>
</dbReference>
<feature type="region of interest" description="Disordered" evidence="3">
    <location>
        <begin position="417"/>
        <end position="442"/>
    </location>
</feature>
<feature type="coiled-coil region" evidence="2">
    <location>
        <begin position="296"/>
        <end position="323"/>
    </location>
</feature>
<dbReference type="PANTHER" id="PTHR45823:SF1">
    <property type="entry name" value="T-SNARE COILED-COIL HOMOLOGY DOMAIN-CONTAINING PROTEIN"/>
    <property type="match status" value="1"/>
</dbReference>
<dbReference type="InterPro" id="IPR001878">
    <property type="entry name" value="Znf_CCHC"/>
</dbReference>
<gene>
    <name evidence="5" type="ORF">PMACD_LOCUS11466</name>
</gene>
<proteinExistence type="predicted"/>
<feature type="compositionally biased region" description="Basic and acidic residues" evidence="3">
    <location>
        <begin position="417"/>
        <end position="427"/>
    </location>
</feature>
<comment type="caution">
    <text evidence="5">The sequence shown here is derived from an EMBL/GenBank/DDBJ whole genome shotgun (WGS) entry which is preliminary data.</text>
</comment>
<evidence type="ECO:0000313" key="6">
    <source>
        <dbReference type="Proteomes" id="UP000663880"/>
    </source>
</evidence>
<protein>
    <recommendedName>
        <fullName evidence="4">CCHC-type domain-containing protein</fullName>
    </recommendedName>
</protein>
<feature type="compositionally biased region" description="Basic and acidic residues" evidence="3">
    <location>
        <begin position="64"/>
        <end position="132"/>
    </location>
</feature>
<dbReference type="Gene3D" id="4.10.60.10">
    <property type="entry name" value="Zinc finger, CCHC-type"/>
    <property type="match status" value="1"/>
</dbReference>
<dbReference type="PANTHER" id="PTHR45823">
    <property type="entry name" value="T-SNARE COILED-COIL HOMOLOGY DOMAIN-CONTAINING PROTEIN"/>
    <property type="match status" value="1"/>
</dbReference>
<reference evidence="5" key="1">
    <citation type="submission" date="2021-02" db="EMBL/GenBank/DDBJ databases">
        <authorList>
            <person name="Steward A R."/>
        </authorList>
    </citation>
    <scope>NUCLEOTIDE SEQUENCE</scope>
</reference>
<evidence type="ECO:0000256" key="1">
    <source>
        <dbReference type="PROSITE-ProRule" id="PRU00047"/>
    </source>
</evidence>
<keyword evidence="1" id="KW-0863">Zinc-finger</keyword>
<evidence type="ECO:0000256" key="2">
    <source>
        <dbReference type="SAM" id="Coils"/>
    </source>
</evidence>
<dbReference type="Pfam" id="PF00098">
    <property type="entry name" value="zf-CCHC"/>
    <property type="match status" value="1"/>
</dbReference>
<feature type="domain" description="CCHC-type" evidence="4">
    <location>
        <begin position="398"/>
        <end position="413"/>
    </location>
</feature>
<feature type="region of interest" description="Disordered" evidence="3">
    <location>
        <begin position="1"/>
        <end position="132"/>
    </location>
</feature>
<dbReference type="GO" id="GO:0008270">
    <property type="term" value="F:zinc ion binding"/>
    <property type="evidence" value="ECO:0007669"/>
    <property type="project" value="UniProtKB-KW"/>
</dbReference>
<name>A0A821VAZ8_9NEOP</name>
<keyword evidence="6" id="KW-1185">Reference proteome</keyword>
<keyword evidence="1" id="KW-0479">Metal-binding</keyword>
<dbReference type="AlphaFoldDB" id="A0A821VAZ8"/>
<evidence type="ECO:0000256" key="3">
    <source>
        <dbReference type="SAM" id="MobiDB-lite"/>
    </source>
</evidence>
<keyword evidence="2" id="KW-0175">Coiled coil</keyword>
<evidence type="ECO:0000259" key="4">
    <source>
        <dbReference type="PROSITE" id="PS50158"/>
    </source>
</evidence>
<organism evidence="5 6">
    <name type="scientific">Pieris macdunnoughi</name>
    <dbReference type="NCBI Taxonomy" id="345717"/>
    <lineage>
        <taxon>Eukaryota</taxon>
        <taxon>Metazoa</taxon>
        <taxon>Ecdysozoa</taxon>
        <taxon>Arthropoda</taxon>
        <taxon>Hexapoda</taxon>
        <taxon>Insecta</taxon>
        <taxon>Pterygota</taxon>
        <taxon>Neoptera</taxon>
        <taxon>Endopterygota</taxon>
        <taxon>Lepidoptera</taxon>
        <taxon>Glossata</taxon>
        <taxon>Ditrysia</taxon>
        <taxon>Papilionoidea</taxon>
        <taxon>Pieridae</taxon>
        <taxon>Pierinae</taxon>
        <taxon>Pieris</taxon>
    </lineage>
</organism>
<dbReference type="SUPFAM" id="SSF57756">
    <property type="entry name" value="Retrovirus zinc finger-like domains"/>
    <property type="match status" value="1"/>
</dbReference>
<evidence type="ECO:0000313" key="5">
    <source>
        <dbReference type="EMBL" id="CAF4903234.1"/>
    </source>
</evidence>
<dbReference type="EMBL" id="CAJOBZ010000039">
    <property type="protein sequence ID" value="CAF4903234.1"/>
    <property type="molecule type" value="Genomic_DNA"/>
</dbReference>
<accession>A0A821VAZ8</accession>
<dbReference type="InterPro" id="IPR036875">
    <property type="entry name" value="Znf_CCHC_sf"/>
</dbReference>
<dbReference type="Proteomes" id="UP000663880">
    <property type="component" value="Unassembled WGS sequence"/>
</dbReference>
<dbReference type="OrthoDB" id="6927537at2759"/>
<dbReference type="PROSITE" id="PS50158">
    <property type="entry name" value="ZF_CCHC"/>
    <property type="match status" value="1"/>
</dbReference>
<sequence>MPITPRENQEEFVAESPAAEGVQTRAQSARDAARRQSFDANRGMGESNDSNILLALRQMMEEQAQTRRMMDEQARRQEEQARQMMEEQARRQEEQARRQEEQARRQEEQARRQEEQARHQEEQVRRLMEEQARRQEEQARQIVEEQAQTRRLMEEQACRIGERLGDLKQEVDKKIENLESDMDCKFSKQDKRILGLEQEMQCLKTKGVITTVAPSGNLKVPPFDGTSSWGAYKIQFETVAESNGWNDDQAVTALIMGLRDEALTILDTKTGKVTLKQLLDALESRYGDAHLEHVYRAQLKDRIQQTNESLQKWGCEIEKLVRKAYASSPDVADKMLVQAFVDGIRDREIRMAVNLGHHKDLKNALAHALEVEAFCKDSRPNRIRAVSEKRSSQRGPTCYLCGEVGHMRFSCPKRDLRGEMKTRRGEPDDVDVTAAEQRQGNE</sequence>